<gene>
    <name evidence="1" type="ORF">Goklo_023599</name>
</gene>
<sequence length="95" mass="10847">MYKRNLLKAIGNVIGKIIKIDYNTDSEMREEFEQLLVSKWKKLQLGKGDGNLVPIREDMDFIAEPILYNVEATDVNLEMEQVTESIGGSDKEVDI</sequence>
<evidence type="ECO:0000313" key="2">
    <source>
        <dbReference type="Proteomes" id="UP000593573"/>
    </source>
</evidence>
<dbReference type="OrthoDB" id="994572at2759"/>
<dbReference type="EMBL" id="JABFAB010000001">
    <property type="protein sequence ID" value="MBA0640690.1"/>
    <property type="molecule type" value="Genomic_DNA"/>
</dbReference>
<dbReference type="Proteomes" id="UP000593573">
    <property type="component" value="Unassembled WGS sequence"/>
</dbReference>
<keyword evidence="2" id="KW-1185">Reference proteome</keyword>
<proteinExistence type="predicted"/>
<evidence type="ECO:0000313" key="1">
    <source>
        <dbReference type="EMBL" id="MBA0640690.1"/>
    </source>
</evidence>
<feature type="non-terminal residue" evidence="1">
    <location>
        <position position="95"/>
    </location>
</feature>
<protein>
    <submittedName>
        <fullName evidence="1">Uncharacterized protein</fullName>
    </submittedName>
</protein>
<comment type="caution">
    <text evidence="1">The sequence shown here is derived from an EMBL/GenBank/DDBJ whole genome shotgun (WGS) entry which is preliminary data.</text>
</comment>
<organism evidence="1 2">
    <name type="scientific">Gossypium klotzschianum</name>
    <dbReference type="NCBI Taxonomy" id="34286"/>
    <lineage>
        <taxon>Eukaryota</taxon>
        <taxon>Viridiplantae</taxon>
        <taxon>Streptophyta</taxon>
        <taxon>Embryophyta</taxon>
        <taxon>Tracheophyta</taxon>
        <taxon>Spermatophyta</taxon>
        <taxon>Magnoliopsida</taxon>
        <taxon>eudicotyledons</taxon>
        <taxon>Gunneridae</taxon>
        <taxon>Pentapetalae</taxon>
        <taxon>rosids</taxon>
        <taxon>malvids</taxon>
        <taxon>Malvales</taxon>
        <taxon>Malvaceae</taxon>
        <taxon>Malvoideae</taxon>
        <taxon>Gossypium</taxon>
    </lineage>
</organism>
<accession>A0A7J8TRB5</accession>
<reference evidence="1 2" key="1">
    <citation type="journal article" date="2019" name="Genome Biol. Evol.">
        <title>Insights into the evolution of the New World diploid cottons (Gossypium, subgenus Houzingenia) based on genome sequencing.</title>
        <authorList>
            <person name="Grover C.E."/>
            <person name="Arick M.A. 2nd"/>
            <person name="Thrash A."/>
            <person name="Conover J.L."/>
            <person name="Sanders W.S."/>
            <person name="Peterson D.G."/>
            <person name="Frelichowski J.E."/>
            <person name="Scheffler J.A."/>
            <person name="Scheffler B.E."/>
            <person name="Wendel J.F."/>
        </authorList>
    </citation>
    <scope>NUCLEOTIDE SEQUENCE [LARGE SCALE GENOMIC DNA]</scope>
    <source>
        <strain evidence="1">57</strain>
        <tissue evidence="1">Leaf</tissue>
    </source>
</reference>
<name>A0A7J8TRB5_9ROSI</name>
<dbReference type="AlphaFoldDB" id="A0A7J8TRB5"/>